<evidence type="ECO:0000313" key="15">
    <source>
        <dbReference type="Proteomes" id="UP000759273"/>
    </source>
</evidence>
<keyword evidence="8 13" id="KW-0812">Transmembrane</keyword>
<dbReference type="NCBIfam" id="TIGR00797">
    <property type="entry name" value="matE"/>
    <property type="match status" value="1"/>
</dbReference>
<evidence type="ECO:0000256" key="6">
    <source>
        <dbReference type="ARBA" id="ARBA00022449"/>
    </source>
</evidence>
<evidence type="ECO:0000256" key="13">
    <source>
        <dbReference type="SAM" id="Phobius"/>
    </source>
</evidence>
<comment type="subcellular location">
    <subcellularLocation>
        <location evidence="2">Cell membrane</location>
        <topology evidence="2">Multi-pass membrane protein</topology>
    </subcellularLocation>
</comment>
<evidence type="ECO:0000256" key="3">
    <source>
        <dbReference type="ARBA" id="ARBA00010199"/>
    </source>
</evidence>
<evidence type="ECO:0000256" key="9">
    <source>
        <dbReference type="ARBA" id="ARBA00022989"/>
    </source>
</evidence>
<feature type="transmembrane region" description="Helical" evidence="13">
    <location>
        <begin position="150"/>
        <end position="170"/>
    </location>
</feature>
<feature type="transmembrane region" description="Helical" evidence="13">
    <location>
        <begin position="182"/>
        <end position="201"/>
    </location>
</feature>
<feature type="transmembrane region" description="Helical" evidence="13">
    <location>
        <begin position="380"/>
        <end position="398"/>
    </location>
</feature>
<keyword evidence="5" id="KW-0813">Transport</keyword>
<dbReference type="EMBL" id="JAGZGG010000017">
    <property type="protein sequence ID" value="MBS5332517.1"/>
    <property type="molecule type" value="Genomic_DNA"/>
</dbReference>
<dbReference type="Proteomes" id="UP000759273">
    <property type="component" value="Unassembled WGS sequence"/>
</dbReference>
<evidence type="ECO:0000256" key="10">
    <source>
        <dbReference type="ARBA" id="ARBA00023065"/>
    </source>
</evidence>
<reference evidence="14" key="1">
    <citation type="submission" date="2021-02" db="EMBL/GenBank/DDBJ databases">
        <title>Infant gut strain persistence is associated with maternal origin, phylogeny, and functional potential including surface adhesion and iron acquisition.</title>
        <authorList>
            <person name="Lou Y.C."/>
        </authorList>
    </citation>
    <scope>NUCLEOTIDE SEQUENCE</scope>
    <source>
        <strain evidence="14">L3_101_000M1_dasL3_101_000M1_concoct_87</strain>
    </source>
</reference>
<keyword evidence="6" id="KW-0050">Antiport</keyword>
<protein>
    <recommendedName>
        <fullName evidence="4">Probable multidrug resistance protein NorM</fullName>
    </recommendedName>
    <alternativeName>
        <fullName evidence="12">Multidrug-efflux transporter</fullName>
    </alternativeName>
</protein>
<comment type="function">
    <text evidence="1">Multidrug efflux pump.</text>
</comment>
<evidence type="ECO:0000256" key="2">
    <source>
        <dbReference type="ARBA" id="ARBA00004651"/>
    </source>
</evidence>
<name>A0A943DDL9_9FIRM</name>
<comment type="caution">
    <text evidence="14">The sequence shown here is derived from an EMBL/GenBank/DDBJ whole genome shotgun (WGS) entry which is preliminary data.</text>
</comment>
<evidence type="ECO:0000256" key="12">
    <source>
        <dbReference type="ARBA" id="ARBA00031636"/>
    </source>
</evidence>
<dbReference type="GO" id="GO:0005886">
    <property type="term" value="C:plasma membrane"/>
    <property type="evidence" value="ECO:0007669"/>
    <property type="project" value="UniProtKB-SubCell"/>
</dbReference>
<feature type="transmembrane region" description="Helical" evidence="13">
    <location>
        <begin position="436"/>
        <end position="456"/>
    </location>
</feature>
<evidence type="ECO:0000256" key="8">
    <source>
        <dbReference type="ARBA" id="ARBA00022692"/>
    </source>
</evidence>
<sequence length="468" mass="50548">MDKTEKLTLRECLLGDRAFYRHVLLVVLPIIVQNTLTNVVSLLDNVMVGQVGTLPMSGVAVVGQLLFVYNLAIWGSTSGAGIFGAQFYGRGDMDGVRHTFRFKLLVSTAITAAAIMLFLAAGPALIGAYISADTSPADAAATLDYAWGYLRIMLVGLVPFGLTQCYAGTLRESGQTVLPMKASMLAMVVNFIFNALLIFGLGPFPRLGVAGAAIATVLSRFVELAIVATGAHRSADRYPFMRGVYHSLAIPGVLVKSIFIRSMPLLANELMWGAGQAVLLQCYSVRGIQAVAALNICNTIAQIFNEVFLSLGNATAIVVGQELGADRLTGARRTAWRMITLSLASCVIMGAALAVCAPFIPRIYNTEEPIRLLATELIRMAALCMPLYGFANCEYFTLRSGGKTFITFLFDSCFTWAVSVPMAYCLSRFSGLNIVTIYLFVNGMDIIKCTIGFVLVKKGVWVKNIVKE</sequence>
<proteinExistence type="inferred from homology"/>
<organism evidence="14 15">
    <name type="scientific">Subdoligranulum variabile</name>
    <dbReference type="NCBI Taxonomy" id="214851"/>
    <lineage>
        <taxon>Bacteria</taxon>
        <taxon>Bacillati</taxon>
        <taxon>Bacillota</taxon>
        <taxon>Clostridia</taxon>
        <taxon>Eubacteriales</taxon>
        <taxon>Oscillospiraceae</taxon>
        <taxon>Subdoligranulum</taxon>
    </lineage>
</organism>
<dbReference type="InterPro" id="IPR002528">
    <property type="entry name" value="MATE_fam"/>
</dbReference>
<dbReference type="Pfam" id="PF01554">
    <property type="entry name" value="MatE"/>
    <property type="match status" value="2"/>
</dbReference>
<keyword evidence="7" id="KW-1003">Cell membrane</keyword>
<feature type="transmembrane region" description="Helical" evidence="13">
    <location>
        <begin position="338"/>
        <end position="360"/>
    </location>
</feature>
<dbReference type="PANTHER" id="PTHR43298">
    <property type="entry name" value="MULTIDRUG RESISTANCE PROTEIN NORM-RELATED"/>
    <property type="match status" value="1"/>
</dbReference>
<dbReference type="GO" id="GO:0015297">
    <property type="term" value="F:antiporter activity"/>
    <property type="evidence" value="ECO:0007669"/>
    <property type="project" value="UniProtKB-KW"/>
</dbReference>
<evidence type="ECO:0000256" key="11">
    <source>
        <dbReference type="ARBA" id="ARBA00023136"/>
    </source>
</evidence>
<evidence type="ECO:0000256" key="4">
    <source>
        <dbReference type="ARBA" id="ARBA00020268"/>
    </source>
</evidence>
<feature type="transmembrane region" description="Helical" evidence="13">
    <location>
        <begin position="405"/>
        <end position="424"/>
    </location>
</feature>
<evidence type="ECO:0000256" key="7">
    <source>
        <dbReference type="ARBA" id="ARBA00022475"/>
    </source>
</evidence>
<evidence type="ECO:0000313" key="14">
    <source>
        <dbReference type="EMBL" id="MBS5332517.1"/>
    </source>
</evidence>
<dbReference type="PANTHER" id="PTHR43298:SF2">
    <property type="entry name" value="FMN_FAD EXPORTER YEEO-RELATED"/>
    <property type="match status" value="1"/>
</dbReference>
<comment type="similarity">
    <text evidence="3">Belongs to the multi antimicrobial extrusion (MATE) (TC 2.A.66.1) family.</text>
</comment>
<feature type="transmembrane region" description="Helical" evidence="13">
    <location>
        <begin position="20"/>
        <end position="41"/>
    </location>
</feature>
<accession>A0A943DDL9</accession>
<dbReference type="GO" id="GO:0042910">
    <property type="term" value="F:xenobiotic transmembrane transporter activity"/>
    <property type="evidence" value="ECO:0007669"/>
    <property type="project" value="InterPro"/>
</dbReference>
<evidence type="ECO:0000256" key="1">
    <source>
        <dbReference type="ARBA" id="ARBA00003408"/>
    </source>
</evidence>
<evidence type="ECO:0000256" key="5">
    <source>
        <dbReference type="ARBA" id="ARBA00022448"/>
    </source>
</evidence>
<dbReference type="InterPro" id="IPR048279">
    <property type="entry name" value="MdtK-like"/>
</dbReference>
<keyword evidence="11 13" id="KW-0472">Membrane</keyword>
<dbReference type="InterPro" id="IPR050222">
    <property type="entry name" value="MATE_MdtK"/>
</dbReference>
<dbReference type="GO" id="GO:0006811">
    <property type="term" value="P:monoatomic ion transport"/>
    <property type="evidence" value="ECO:0007669"/>
    <property type="project" value="UniProtKB-KW"/>
</dbReference>
<keyword evidence="10" id="KW-0406">Ion transport</keyword>
<feature type="transmembrane region" description="Helical" evidence="13">
    <location>
        <begin position="61"/>
        <end position="83"/>
    </location>
</feature>
<dbReference type="AlphaFoldDB" id="A0A943DDL9"/>
<keyword evidence="9 13" id="KW-1133">Transmembrane helix</keyword>
<feature type="transmembrane region" description="Helical" evidence="13">
    <location>
        <begin position="104"/>
        <end position="130"/>
    </location>
</feature>
<dbReference type="PIRSF" id="PIRSF006603">
    <property type="entry name" value="DinF"/>
    <property type="match status" value="1"/>
</dbReference>
<feature type="transmembrane region" description="Helical" evidence="13">
    <location>
        <begin position="207"/>
        <end position="231"/>
    </location>
</feature>
<gene>
    <name evidence="14" type="ORF">KHY36_08320</name>
</gene>